<evidence type="ECO:0000259" key="1">
    <source>
        <dbReference type="Pfam" id="PF00557"/>
    </source>
</evidence>
<evidence type="ECO:0000313" key="3">
    <source>
        <dbReference type="Proteomes" id="UP001168552"/>
    </source>
</evidence>
<reference evidence="2" key="1">
    <citation type="submission" date="2023-06" db="EMBL/GenBank/DDBJ databases">
        <title>Cytophagales bacterium Strain LB-30, isolated from soil.</title>
        <authorList>
            <person name="Liu B."/>
        </authorList>
    </citation>
    <scope>NUCLEOTIDE SEQUENCE</scope>
    <source>
        <strain evidence="2">LB-30</strain>
    </source>
</reference>
<dbReference type="InterPro" id="IPR000994">
    <property type="entry name" value="Pept_M24"/>
</dbReference>
<organism evidence="2 3">
    <name type="scientific">Shiella aurantiaca</name>
    <dbReference type="NCBI Taxonomy" id="3058365"/>
    <lineage>
        <taxon>Bacteria</taxon>
        <taxon>Pseudomonadati</taxon>
        <taxon>Bacteroidota</taxon>
        <taxon>Cytophagia</taxon>
        <taxon>Cytophagales</taxon>
        <taxon>Shiellaceae</taxon>
        <taxon>Shiella</taxon>
    </lineage>
</organism>
<dbReference type="InterPro" id="IPR036005">
    <property type="entry name" value="Creatinase/aminopeptidase-like"/>
</dbReference>
<proteinExistence type="predicted"/>
<dbReference type="SUPFAM" id="SSF55920">
    <property type="entry name" value="Creatinase/aminopeptidase"/>
    <property type="match status" value="1"/>
</dbReference>
<evidence type="ECO:0000313" key="2">
    <source>
        <dbReference type="EMBL" id="MDN4166827.1"/>
    </source>
</evidence>
<comment type="caution">
    <text evidence="2">The sequence shown here is derived from an EMBL/GenBank/DDBJ whole genome shotgun (WGS) entry which is preliminary data.</text>
</comment>
<dbReference type="Gene3D" id="3.90.230.10">
    <property type="entry name" value="Creatinase/methionine aminopeptidase superfamily"/>
    <property type="match status" value="1"/>
</dbReference>
<feature type="domain" description="Peptidase M24" evidence="1">
    <location>
        <begin position="202"/>
        <end position="415"/>
    </location>
</feature>
<dbReference type="EMBL" id="JAUHJS010000008">
    <property type="protein sequence ID" value="MDN4166827.1"/>
    <property type="molecule type" value="Genomic_DNA"/>
</dbReference>
<gene>
    <name evidence="2" type="ORF">QWY31_15050</name>
</gene>
<accession>A0ABT8F8L4</accession>
<sequence>MKKLVLFITLVATFQSLKAQSDYEILPLREQARVIDQILEERVKTVLPALMRKSQIDMWVVVAREYNEDPVIETLLPATWHAARRRTILVFFDQGEAKGVECLAVARYDVGTVFKKAWDPEKEPNQWKRLAEIITERNPKKIALNKSTHFALADGITASEFEALINHLPKNFNEKVVSAETLAIGWLETRSTSEQAIYPRICRIAHQIIAEGFSDKVIHPGITTTEDVVWWFRQRVSELQLNDWFHPSVSIQRADPESFDHLRSFSSRPENNVIQAGDLLHVDFGIYYLRLHTDTQQHAYILRPGETDAPEYLKKALAEANQLQDIFLSHFATGQTGNQILKNTREEAIKKGLKPSIYTHPIGFHGHAAGPTIGLWDQQGGVPHTGDYPLYPNTAYSIELNNATFIKEWNKEIRIMLEEEAFFDGKEVRYIDGRQREFLLIGKPLKETY</sequence>
<dbReference type="RefSeq" id="WP_320005363.1">
    <property type="nucleotide sequence ID" value="NZ_JAUHJS010000008.1"/>
</dbReference>
<name>A0ABT8F8L4_9BACT</name>
<dbReference type="Proteomes" id="UP001168552">
    <property type="component" value="Unassembled WGS sequence"/>
</dbReference>
<keyword evidence="3" id="KW-1185">Reference proteome</keyword>
<protein>
    <submittedName>
        <fullName evidence="2">M24 family metallopeptidase</fullName>
    </submittedName>
</protein>
<dbReference type="Pfam" id="PF00557">
    <property type="entry name" value="Peptidase_M24"/>
    <property type="match status" value="1"/>
</dbReference>